<dbReference type="PANTHER" id="PTHR23411">
    <property type="entry name" value="TAPASIN"/>
    <property type="match status" value="1"/>
</dbReference>
<feature type="domain" description="Ig-like" evidence="3">
    <location>
        <begin position="5"/>
        <end position="80"/>
    </location>
</feature>
<dbReference type="InterPro" id="IPR050380">
    <property type="entry name" value="Immune_Resp_Modulators"/>
</dbReference>
<keyword evidence="1" id="KW-1015">Disulfide bond</keyword>
<keyword evidence="2" id="KW-0393">Immunoglobulin domain</keyword>
<dbReference type="InterPro" id="IPR013783">
    <property type="entry name" value="Ig-like_fold"/>
</dbReference>
<feature type="domain" description="Ig-like" evidence="3">
    <location>
        <begin position="136"/>
        <end position="229"/>
    </location>
</feature>
<reference evidence="4" key="1">
    <citation type="submission" date="2025-08" db="UniProtKB">
        <authorList>
            <consortium name="Ensembl"/>
        </authorList>
    </citation>
    <scope>IDENTIFICATION</scope>
</reference>
<dbReference type="InterPro" id="IPR003597">
    <property type="entry name" value="Ig_C1-set"/>
</dbReference>
<sequence>KNTKPTCTFPSIKELSSTATATLTCLANKGFPSDWTMSWKVDGTSQKQEASPGVLEKDGLYSWSSTLTLTAQEWTKPCSLFWRFTISAVRMWNSSGGSQPCPTRCFQWRTCTRPKTTTLCPESPQRKIFTGPSVRPTVSLLPPSSEQLSGGSATLACLLSDYFPQGAMVSWEVDGVEVKEGVLTTTAEEKGGRYSRSSTLTLSKARWEEGELYTCRVANDDTSDSAAFRKSHCKWRKQPREQNISPLNTLTVLPPSSEELSSTTTATLMCLANKGFPSDWTMSWKVDGTSKNQETSLGVLEKDGLYSWSSTLTLTAQEWTKAGEVTCEAALHIAMDISNLSPGLLYAC</sequence>
<dbReference type="SMART" id="SM00407">
    <property type="entry name" value="IGc1"/>
    <property type="match status" value="3"/>
</dbReference>
<dbReference type="Ensembl" id="ENSSTUT00000101998.1">
    <property type="protein sequence ID" value="ENSSTUP00000095078.1"/>
    <property type="gene ID" value="ENSSTUG00000042537.1"/>
</dbReference>
<accession>A0A674DHB8</accession>
<evidence type="ECO:0000256" key="1">
    <source>
        <dbReference type="ARBA" id="ARBA00023157"/>
    </source>
</evidence>
<organism evidence="4 5">
    <name type="scientific">Salmo trutta</name>
    <name type="common">Brown trout</name>
    <dbReference type="NCBI Taxonomy" id="8032"/>
    <lineage>
        <taxon>Eukaryota</taxon>
        <taxon>Metazoa</taxon>
        <taxon>Chordata</taxon>
        <taxon>Craniata</taxon>
        <taxon>Vertebrata</taxon>
        <taxon>Euteleostomi</taxon>
        <taxon>Actinopterygii</taxon>
        <taxon>Neopterygii</taxon>
        <taxon>Teleostei</taxon>
        <taxon>Protacanthopterygii</taxon>
        <taxon>Salmoniformes</taxon>
        <taxon>Salmonidae</taxon>
        <taxon>Salmoninae</taxon>
        <taxon>Salmo</taxon>
    </lineage>
</organism>
<evidence type="ECO:0000259" key="3">
    <source>
        <dbReference type="PROSITE" id="PS50835"/>
    </source>
</evidence>
<keyword evidence="5" id="KW-1185">Reference proteome</keyword>
<dbReference type="SUPFAM" id="SSF48726">
    <property type="entry name" value="Immunoglobulin"/>
    <property type="match status" value="3"/>
</dbReference>
<evidence type="ECO:0000313" key="4">
    <source>
        <dbReference type="Ensembl" id="ENSSTUP00000095078.1"/>
    </source>
</evidence>
<evidence type="ECO:0000313" key="5">
    <source>
        <dbReference type="Proteomes" id="UP000472277"/>
    </source>
</evidence>
<name>A0A674DHB8_SALTR</name>
<proteinExistence type="predicted"/>
<feature type="domain" description="Ig-like" evidence="3">
    <location>
        <begin position="246"/>
        <end position="338"/>
    </location>
</feature>
<protein>
    <recommendedName>
        <fullName evidence="3">Ig-like domain-containing protein</fullName>
    </recommendedName>
</protein>
<reference evidence="4" key="2">
    <citation type="submission" date="2025-09" db="UniProtKB">
        <authorList>
            <consortium name="Ensembl"/>
        </authorList>
    </citation>
    <scope>IDENTIFICATION</scope>
</reference>
<dbReference type="InterPro" id="IPR036179">
    <property type="entry name" value="Ig-like_dom_sf"/>
</dbReference>
<dbReference type="Proteomes" id="UP000472277">
    <property type="component" value="Chromosome 40"/>
</dbReference>
<dbReference type="InParanoid" id="A0A674DHB8"/>
<dbReference type="InterPro" id="IPR007110">
    <property type="entry name" value="Ig-like_dom"/>
</dbReference>
<dbReference type="PROSITE" id="PS50835">
    <property type="entry name" value="IG_LIKE"/>
    <property type="match status" value="3"/>
</dbReference>
<dbReference type="GeneTree" id="ENSGT00940000163478"/>
<dbReference type="FunFam" id="2.60.40.10:FF:000283">
    <property type="entry name" value="Immunoglobulin kappa constant"/>
    <property type="match status" value="1"/>
</dbReference>
<evidence type="ECO:0000256" key="2">
    <source>
        <dbReference type="ARBA" id="ARBA00023319"/>
    </source>
</evidence>
<dbReference type="Gene3D" id="2.60.40.10">
    <property type="entry name" value="Immunoglobulins"/>
    <property type="match status" value="3"/>
</dbReference>
<dbReference type="AlphaFoldDB" id="A0A674DHB8"/>
<dbReference type="Pfam" id="PF07654">
    <property type="entry name" value="C1-set"/>
    <property type="match status" value="3"/>
</dbReference>